<reference evidence="1 2" key="1">
    <citation type="journal article" date="2012" name="Science">
        <title>The Paleozoic origin of enzymatic lignin decomposition reconstructed from 31 fungal genomes.</title>
        <authorList>
            <person name="Floudas D."/>
            <person name="Binder M."/>
            <person name="Riley R."/>
            <person name="Barry K."/>
            <person name="Blanchette R.A."/>
            <person name="Henrissat B."/>
            <person name="Martinez A.T."/>
            <person name="Otillar R."/>
            <person name="Spatafora J.W."/>
            <person name="Yadav J.S."/>
            <person name="Aerts A."/>
            <person name="Benoit I."/>
            <person name="Boyd A."/>
            <person name="Carlson A."/>
            <person name="Copeland A."/>
            <person name="Coutinho P.M."/>
            <person name="de Vries R.P."/>
            <person name="Ferreira P."/>
            <person name="Findley K."/>
            <person name="Foster B."/>
            <person name="Gaskell J."/>
            <person name="Glotzer D."/>
            <person name="Gorecki P."/>
            <person name="Heitman J."/>
            <person name="Hesse C."/>
            <person name="Hori C."/>
            <person name="Igarashi K."/>
            <person name="Jurgens J.A."/>
            <person name="Kallen N."/>
            <person name="Kersten P."/>
            <person name="Kohler A."/>
            <person name="Kuees U."/>
            <person name="Kumar T.K.A."/>
            <person name="Kuo A."/>
            <person name="LaButti K."/>
            <person name="Larrondo L.F."/>
            <person name="Lindquist E."/>
            <person name="Ling A."/>
            <person name="Lombard V."/>
            <person name="Lucas S."/>
            <person name="Lundell T."/>
            <person name="Martin R."/>
            <person name="McLaughlin D.J."/>
            <person name="Morgenstern I."/>
            <person name="Morin E."/>
            <person name="Murat C."/>
            <person name="Nagy L.G."/>
            <person name="Nolan M."/>
            <person name="Ohm R.A."/>
            <person name="Patyshakuliyeva A."/>
            <person name="Rokas A."/>
            <person name="Ruiz-Duenas F.J."/>
            <person name="Sabat G."/>
            <person name="Salamov A."/>
            <person name="Samejima M."/>
            <person name="Schmutz J."/>
            <person name="Slot J.C."/>
            <person name="St John F."/>
            <person name="Stenlid J."/>
            <person name="Sun H."/>
            <person name="Sun S."/>
            <person name="Syed K."/>
            <person name="Tsang A."/>
            <person name="Wiebenga A."/>
            <person name="Young D."/>
            <person name="Pisabarro A."/>
            <person name="Eastwood D.C."/>
            <person name="Martin F."/>
            <person name="Cullen D."/>
            <person name="Grigoriev I.V."/>
            <person name="Hibbett D.S."/>
        </authorList>
    </citation>
    <scope>NUCLEOTIDE SEQUENCE [LARGE SCALE GENOMIC DNA]</scope>
    <source>
        <strain evidence="1 2">DJM-731 SS1</strain>
    </source>
</reference>
<sequence length="126" mass="13976">MTSSRQRRTTAPLWVEEPRILLPCLALPTSAPLPVHSDTVRAQQHRSPPLNTILWFSRGSETDDVSRPVTIWPLALLSPGAVIGWDTSSQLPRTPGLSWTSFAAVDLLVRIYTLVDGPFLPSPLRR</sequence>
<dbReference type="EMBL" id="JH795863">
    <property type="protein sequence ID" value="EJU01804.1"/>
    <property type="molecule type" value="Genomic_DNA"/>
</dbReference>
<evidence type="ECO:0000313" key="1">
    <source>
        <dbReference type="EMBL" id="EJU01804.1"/>
    </source>
</evidence>
<dbReference type="GeneID" id="63683557"/>
<name>M5FZ67_DACPD</name>
<dbReference type="HOGENOM" id="CLU_1981539_0_0_1"/>
<organism evidence="1 2">
    <name type="scientific">Dacryopinax primogenitus (strain DJM 731)</name>
    <name type="common">Brown rot fungus</name>
    <dbReference type="NCBI Taxonomy" id="1858805"/>
    <lineage>
        <taxon>Eukaryota</taxon>
        <taxon>Fungi</taxon>
        <taxon>Dikarya</taxon>
        <taxon>Basidiomycota</taxon>
        <taxon>Agaricomycotina</taxon>
        <taxon>Dacrymycetes</taxon>
        <taxon>Dacrymycetales</taxon>
        <taxon>Dacrymycetaceae</taxon>
        <taxon>Dacryopinax</taxon>
    </lineage>
</organism>
<protein>
    <submittedName>
        <fullName evidence="1">Uncharacterized protein</fullName>
    </submittedName>
</protein>
<gene>
    <name evidence="1" type="ORF">DACRYDRAFT_107537</name>
</gene>
<dbReference type="Proteomes" id="UP000030653">
    <property type="component" value="Unassembled WGS sequence"/>
</dbReference>
<dbReference type="RefSeq" id="XP_040628701.1">
    <property type="nucleotide sequence ID" value="XM_040768495.1"/>
</dbReference>
<proteinExistence type="predicted"/>
<dbReference type="AlphaFoldDB" id="M5FZ67"/>
<evidence type="ECO:0000313" key="2">
    <source>
        <dbReference type="Proteomes" id="UP000030653"/>
    </source>
</evidence>
<accession>M5FZ67</accession>
<keyword evidence="2" id="KW-1185">Reference proteome</keyword>